<protein>
    <submittedName>
        <fullName evidence="10">Titan-like protein</fullName>
    </submittedName>
</protein>
<accession>A0A830CY13</accession>
<dbReference type="Proteomes" id="UP000653305">
    <property type="component" value="Unassembled WGS sequence"/>
</dbReference>
<dbReference type="SMART" id="SM00717">
    <property type="entry name" value="SANT"/>
    <property type="match status" value="1"/>
</dbReference>
<feature type="domain" description="HTH myb-type" evidence="9">
    <location>
        <begin position="415"/>
        <end position="469"/>
    </location>
</feature>
<keyword evidence="11" id="KW-1185">Reference proteome</keyword>
<dbReference type="AlphaFoldDB" id="A0A830CY13"/>
<comment type="subcellular location">
    <subcellularLocation>
        <location evidence="1">Nucleus</location>
    </subcellularLocation>
</comment>
<dbReference type="InterPro" id="IPR006447">
    <property type="entry name" value="Myb_dom_plants"/>
</dbReference>
<evidence type="ECO:0000259" key="8">
    <source>
        <dbReference type="PROSITE" id="PS51293"/>
    </source>
</evidence>
<feature type="domain" description="SANT" evidence="8">
    <location>
        <begin position="418"/>
        <end position="469"/>
    </location>
</feature>
<dbReference type="Pfam" id="PF00249">
    <property type="entry name" value="Myb_DNA-binding"/>
    <property type="match status" value="1"/>
</dbReference>
<dbReference type="PROSITE" id="PS50090">
    <property type="entry name" value="MYB_LIKE"/>
    <property type="match status" value="1"/>
</dbReference>
<name>A0A830CY13_9LAMI</name>
<dbReference type="GO" id="GO:0003677">
    <property type="term" value="F:DNA binding"/>
    <property type="evidence" value="ECO:0007669"/>
    <property type="project" value="UniProtKB-KW"/>
</dbReference>
<keyword evidence="4" id="KW-0804">Transcription</keyword>
<feature type="domain" description="Myb-like" evidence="7">
    <location>
        <begin position="415"/>
        <end position="465"/>
    </location>
</feature>
<dbReference type="InterPro" id="IPR001005">
    <property type="entry name" value="SANT/Myb"/>
</dbReference>
<gene>
    <name evidence="10" type="ORF">PHJA_002051000</name>
</gene>
<dbReference type="FunFam" id="1.10.10.60:FF:000023">
    <property type="entry name" value="protein REVEILLE 6 isoform X1"/>
    <property type="match status" value="1"/>
</dbReference>
<evidence type="ECO:0000259" key="7">
    <source>
        <dbReference type="PROSITE" id="PS50090"/>
    </source>
</evidence>
<dbReference type="CDD" id="cd00167">
    <property type="entry name" value="SANT"/>
    <property type="match status" value="1"/>
</dbReference>
<dbReference type="Pfam" id="PF14968">
    <property type="entry name" value="CCDC84"/>
    <property type="match status" value="2"/>
</dbReference>
<dbReference type="EMBL" id="BMAC01000555">
    <property type="protein sequence ID" value="GFP99071.1"/>
    <property type="molecule type" value="Genomic_DNA"/>
</dbReference>
<dbReference type="PANTHER" id="PTHR31198:SF1">
    <property type="entry name" value="CENTROSOMAL AT-AC SPLICING FACTOR"/>
    <property type="match status" value="1"/>
</dbReference>
<dbReference type="GO" id="GO:0005634">
    <property type="term" value="C:nucleus"/>
    <property type="evidence" value="ECO:0007669"/>
    <property type="project" value="UniProtKB-SubCell"/>
</dbReference>
<dbReference type="GO" id="GO:0010468">
    <property type="term" value="P:regulation of gene expression"/>
    <property type="evidence" value="ECO:0007669"/>
    <property type="project" value="UniProtKB-ARBA"/>
</dbReference>
<evidence type="ECO:0000256" key="3">
    <source>
        <dbReference type="ARBA" id="ARBA00023125"/>
    </source>
</evidence>
<dbReference type="Gene3D" id="1.10.10.60">
    <property type="entry name" value="Homeodomain-like"/>
    <property type="match status" value="1"/>
</dbReference>
<reference evidence="10" key="1">
    <citation type="submission" date="2020-07" db="EMBL/GenBank/DDBJ databases">
        <title>Ethylene signaling mediates host invasion by parasitic plants.</title>
        <authorList>
            <person name="Yoshida S."/>
        </authorList>
    </citation>
    <scope>NUCLEOTIDE SEQUENCE</scope>
    <source>
        <strain evidence="10">Okayama</strain>
    </source>
</reference>
<keyword evidence="3" id="KW-0238">DNA-binding</keyword>
<dbReference type="SUPFAM" id="SSF46689">
    <property type="entry name" value="Homeodomain-like"/>
    <property type="match status" value="1"/>
</dbReference>
<evidence type="ECO:0000259" key="9">
    <source>
        <dbReference type="PROSITE" id="PS51294"/>
    </source>
</evidence>
<dbReference type="PROSITE" id="PS51293">
    <property type="entry name" value="SANT"/>
    <property type="match status" value="1"/>
</dbReference>
<evidence type="ECO:0000256" key="5">
    <source>
        <dbReference type="ARBA" id="ARBA00023242"/>
    </source>
</evidence>
<evidence type="ECO:0000256" key="6">
    <source>
        <dbReference type="SAM" id="MobiDB-lite"/>
    </source>
</evidence>
<keyword evidence="5" id="KW-0539">Nucleus</keyword>
<dbReference type="InterPro" id="IPR009057">
    <property type="entry name" value="Homeodomain-like_sf"/>
</dbReference>
<comment type="caution">
    <text evidence="10">The sequence shown here is derived from an EMBL/GenBank/DDBJ whole genome shotgun (WGS) entry which is preliminary data.</text>
</comment>
<keyword evidence="2" id="KW-0805">Transcription regulation</keyword>
<evidence type="ECO:0000256" key="1">
    <source>
        <dbReference type="ARBA" id="ARBA00004123"/>
    </source>
</evidence>
<sequence length="712" mass="80534">MSHEKKKKNNNNNYEEQQFEFCEVCKLNHSQGRRHNFFPSHKSSLSTLLTRFQTKLSDVKFFLKSPMPIRPEHAHQNRLWCVFCNCDILELDSPFACGNAIQHLASLDHWKRVKGFMWKYGSGMDRVDLFRISEVDYAKWEKKCKSSKTEASKEEPIGPVVGPLKNIHNEMNADSVNNFQKNDIDSHNFCILNGVVPLHSYTNERTQVQSGVKLANGEKVSPGVTNLTQISSTPKKDIQINVHSGAPPPWFDATNGNQLTDVLKPEQGDLVSSKARKFSKLNPKRVGAAWAERRKLELELERRGERVNSNYDANWLPNFGRVWQSGTRKESRKQFQLENKASSEADDESEMLVPLQPYISKRMFWYIAVNLGAMVAEAKGQTAASSQDAFVMVSSQMEHVTGGNSYTQKVRKPYTITKQRERWTEDEHRKFVEALKLYGRAWRHIEEHVGTKTAIQIRSHAQKFFAKVMRDSNIDGAGCLNRNEIPPPRPKKKPLYPYPRKLVDPANAKVIIVSHSPDERANRSPTSVLPVIDYDEMHKSSLSPASCATDAHSACSLFTERGDEYVKSEISAKEEIGSCSSVRTSFASVPDNKSNMKFELFHQEGSSYTSIKLFGKTVVVRDAMKQSSEVSDNAQSSSPPDSVRVKIENNTDEVVQGLRSTNLNSQVIGNDSKSIAPCFLPQLKIVKLQPEEHKDGPNSSILYAARSLCFRF</sequence>
<proteinExistence type="predicted"/>
<feature type="region of interest" description="Disordered" evidence="6">
    <location>
        <begin position="479"/>
        <end position="498"/>
    </location>
</feature>
<evidence type="ECO:0000256" key="2">
    <source>
        <dbReference type="ARBA" id="ARBA00023015"/>
    </source>
</evidence>
<dbReference type="InterPro" id="IPR017884">
    <property type="entry name" value="SANT_dom"/>
</dbReference>
<evidence type="ECO:0000256" key="4">
    <source>
        <dbReference type="ARBA" id="ARBA00023163"/>
    </source>
</evidence>
<organism evidence="10 11">
    <name type="scientific">Phtheirospermum japonicum</name>
    <dbReference type="NCBI Taxonomy" id="374723"/>
    <lineage>
        <taxon>Eukaryota</taxon>
        <taxon>Viridiplantae</taxon>
        <taxon>Streptophyta</taxon>
        <taxon>Embryophyta</taxon>
        <taxon>Tracheophyta</taxon>
        <taxon>Spermatophyta</taxon>
        <taxon>Magnoliopsida</taxon>
        <taxon>eudicotyledons</taxon>
        <taxon>Gunneridae</taxon>
        <taxon>Pentapetalae</taxon>
        <taxon>asterids</taxon>
        <taxon>lamiids</taxon>
        <taxon>Lamiales</taxon>
        <taxon>Orobanchaceae</taxon>
        <taxon>Orobanchaceae incertae sedis</taxon>
        <taxon>Phtheirospermum</taxon>
    </lineage>
</organism>
<dbReference type="InterPro" id="IPR017930">
    <property type="entry name" value="Myb_dom"/>
</dbReference>
<dbReference type="PROSITE" id="PS51294">
    <property type="entry name" value="HTH_MYB"/>
    <property type="match status" value="1"/>
</dbReference>
<evidence type="ECO:0000313" key="10">
    <source>
        <dbReference type="EMBL" id="GFP99071.1"/>
    </source>
</evidence>
<dbReference type="PANTHER" id="PTHR31198">
    <property type="entry name" value="COILED-COIL DOMAIN-CONTAINING PROTEIN 84"/>
    <property type="match status" value="1"/>
</dbReference>
<dbReference type="InterPro" id="IPR028015">
    <property type="entry name" value="CCDC84-like"/>
</dbReference>
<dbReference type="NCBIfam" id="TIGR01557">
    <property type="entry name" value="myb_SHAQKYF"/>
    <property type="match status" value="1"/>
</dbReference>
<evidence type="ECO:0000313" key="11">
    <source>
        <dbReference type="Proteomes" id="UP000653305"/>
    </source>
</evidence>
<dbReference type="OrthoDB" id="1892805at2759"/>